<evidence type="ECO:0000256" key="2">
    <source>
        <dbReference type="ARBA" id="ARBA00023125"/>
    </source>
</evidence>
<dbReference type="InterPro" id="IPR036390">
    <property type="entry name" value="WH_DNA-bd_sf"/>
</dbReference>
<dbReference type="InterPro" id="IPR001845">
    <property type="entry name" value="HTH_ArsR_DNA-bd_dom"/>
</dbReference>
<protein>
    <submittedName>
        <fullName evidence="6">Winged helix-turn-helix transcriptional regulator</fullName>
    </submittedName>
</protein>
<organism evidence="6 7">
    <name type="scientific">Candidatus Iainarchaeum sp</name>
    <dbReference type="NCBI Taxonomy" id="3101447"/>
    <lineage>
        <taxon>Archaea</taxon>
        <taxon>Candidatus Iainarchaeota</taxon>
        <taxon>Candidatus Iainarchaeia</taxon>
        <taxon>Candidatus Iainarchaeales</taxon>
        <taxon>Candidatus Iainarchaeaceae</taxon>
        <taxon>Candidatus Iainarchaeum</taxon>
    </lineage>
</organism>
<evidence type="ECO:0000313" key="7">
    <source>
        <dbReference type="Proteomes" id="UP000722459"/>
    </source>
</evidence>
<dbReference type="Gene3D" id="1.10.10.10">
    <property type="entry name" value="Winged helix-like DNA-binding domain superfamily/Winged helix DNA-binding domain"/>
    <property type="match status" value="1"/>
</dbReference>
<dbReference type="CDD" id="cd00090">
    <property type="entry name" value="HTH_ARSR"/>
    <property type="match status" value="1"/>
</dbReference>
<keyword evidence="4" id="KW-1133">Transmembrane helix</keyword>
<dbReference type="AlphaFoldDB" id="A0A8T5GEJ9"/>
<comment type="caution">
    <text evidence="6">The sequence shown here is derived from an EMBL/GenBank/DDBJ whole genome shotgun (WGS) entry which is preliminary data.</text>
</comment>
<dbReference type="EMBL" id="JABJNZ010000034">
    <property type="protein sequence ID" value="MBT4870405.1"/>
    <property type="molecule type" value="Genomic_DNA"/>
</dbReference>
<proteinExistence type="predicted"/>
<dbReference type="Pfam" id="PF01022">
    <property type="entry name" value="HTH_5"/>
    <property type="match status" value="1"/>
</dbReference>
<dbReference type="SMART" id="SM00418">
    <property type="entry name" value="HTH_ARSR"/>
    <property type="match status" value="1"/>
</dbReference>
<reference evidence="6" key="1">
    <citation type="journal article" date="2021" name="ISME J.">
        <title>Mercury methylation by metabolically versatile and cosmopolitan marine bacteria.</title>
        <authorList>
            <person name="Lin H."/>
            <person name="Ascher D.B."/>
            <person name="Myung Y."/>
            <person name="Lamborg C.H."/>
            <person name="Hallam S.J."/>
            <person name="Gionfriddo C.M."/>
            <person name="Holt K.E."/>
            <person name="Moreau J.W."/>
        </authorList>
    </citation>
    <scope>NUCLEOTIDE SEQUENCE</scope>
    <source>
        <strain evidence="6">SI075_bin30</strain>
    </source>
</reference>
<dbReference type="InterPro" id="IPR011991">
    <property type="entry name" value="ArsR-like_HTH"/>
</dbReference>
<dbReference type="InterPro" id="IPR036388">
    <property type="entry name" value="WH-like_DNA-bd_sf"/>
</dbReference>
<dbReference type="GO" id="GO:0003700">
    <property type="term" value="F:DNA-binding transcription factor activity"/>
    <property type="evidence" value="ECO:0007669"/>
    <property type="project" value="InterPro"/>
</dbReference>
<evidence type="ECO:0000256" key="4">
    <source>
        <dbReference type="SAM" id="Phobius"/>
    </source>
</evidence>
<dbReference type="GO" id="GO:0003677">
    <property type="term" value="F:DNA binding"/>
    <property type="evidence" value="ECO:0007669"/>
    <property type="project" value="UniProtKB-KW"/>
</dbReference>
<keyword evidence="3" id="KW-0804">Transcription</keyword>
<feature type="domain" description="HTH arsR-type" evidence="5">
    <location>
        <begin position="1"/>
        <end position="94"/>
    </location>
</feature>
<evidence type="ECO:0000256" key="1">
    <source>
        <dbReference type="ARBA" id="ARBA00023015"/>
    </source>
</evidence>
<evidence type="ECO:0000256" key="3">
    <source>
        <dbReference type="ARBA" id="ARBA00023163"/>
    </source>
</evidence>
<feature type="transmembrane region" description="Helical" evidence="4">
    <location>
        <begin position="93"/>
        <end position="112"/>
    </location>
</feature>
<accession>A0A8T5GEJ9</accession>
<evidence type="ECO:0000259" key="5">
    <source>
        <dbReference type="PROSITE" id="PS50987"/>
    </source>
</evidence>
<keyword evidence="2" id="KW-0238">DNA-binding</keyword>
<dbReference type="Proteomes" id="UP000722459">
    <property type="component" value="Unassembled WGS sequence"/>
</dbReference>
<name>A0A8T5GEJ9_9ARCH</name>
<dbReference type="InterPro" id="IPR051081">
    <property type="entry name" value="HTH_MetalResp_TranReg"/>
</dbReference>
<keyword evidence="4" id="KW-0812">Transmembrane</keyword>
<gene>
    <name evidence="6" type="ORF">HON47_02435</name>
</gene>
<dbReference type="PANTHER" id="PTHR33154:SF38">
    <property type="entry name" value="HTH ARSR-TYPE DOMAIN-CONTAINING PROTEIN"/>
    <property type="match status" value="1"/>
</dbReference>
<evidence type="ECO:0000313" key="6">
    <source>
        <dbReference type="EMBL" id="MBT4870405.1"/>
    </source>
</evidence>
<sequence>MSDKVILDGKSFKALSAQSRVSILKKLNERRMTLSELSKRIGLKGSTIKEHCNILLNAELITKIDEGRKWKYYELTGKGKQIVAPSFIEEARVLVTLCIGAIIIGGFFLFALQGTMLSGSSQAYSYESDSKILGDAQVFPITNAPLTDAGTDLENSKTTTSNELDTGAKETIIKYSEESKPNPLVPFALIGMLVVGIIVGWVARKKI</sequence>
<dbReference type="PANTHER" id="PTHR33154">
    <property type="entry name" value="TRANSCRIPTIONAL REGULATOR, ARSR FAMILY"/>
    <property type="match status" value="1"/>
</dbReference>
<feature type="transmembrane region" description="Helical" evidence="4">
    <location>
        <begin position="184"/>
        <end position="203"/>
    </location>
</feature>
<keyword evidence="1" id="KW-0805">Transcription regulation</keyword>
<keyword evidence="4" id="KW-0472">Membrane</keyword>
<dbReference type="PROSITE" id="PS50987">
    <property type="entry name" value="HTH_ARSR_2"/>
    <property type="match status" value="1"/>
</dbReference>
<dbReference type="SUPFAM" id="SSF46785">
    <property type="entry name" value="Winged helix' DNA-binding domain"/>
    <property type="match status" value="1"/>
</dbReference>